<dbReference type="Gene3D" id="1.10.3730.20">
    <property type="match status" value="1"/>
</dbReference>
<comment type="caution">
    <text evidence="8">The sequence shown here is derived from an EMBL/GenBank/DDBJ whole genome shotgun (WGS) entry which is preliminary data.</text>
</comment>
<feature type="transmembrane region" description="Helical" evidence="6">
    <location>
        <begin position="252"/>
        <end position="274"/>
    </location>
</feature>
<dbReference type="PANTHER" id="PTHR32322">
    <property type="entry name" value="INNER MEMBRANE TRANSPORTER"/>
    <property type="match status" value="1"/>
</dbReference>
<feature type="transmembrane region" description="Helical" evidence="6">
    <location>
        <begin position="42"/>
        <end position="61"/>
    </location>
</feature>
<evidence type="ECO:0000256" key="2">
    <source>
        <dbReference type="ARBA" id="ARBA00007362"/>
    </source>
</evidence>
<dbReference type="SUPFAM" id="SSF103481">
    <property type="entry name" value="Multidrug resistance efflux transporter EmrE"/>
    <property type="match status" value="2"/>
</dbReference>
<evidence type="ECO:0000313" key="9">
    <source>
        <dbReference type="Proteomes" id="UP000234206"/>
    </source>
</evidence>
<dbReference type="Pfam" id="PF00892">
    <property type="entry name" value="EamA"/>
    <property type="match status" value="2"/>
</dbReference>
<feature type="transmembrane region" description="Helical" evidence="6">
    <location>
        <begin position="73"/>
        <end position="93"/>
    </location>
</feature>
<feature type="transmembrane region" description="Helical" evidence="6">
    <location>
        <begin position="280"/>
        <end position="298"/>
    </location>
</feature>
<dbReference type="InterPro" id="IPR050638">
    <property type="entry name" value="AA-Vitamin_Transporters"/>
</dbReference>
<dbReference type="EMBL" id="PKIZ01000005">
    <property type="protein sequence ID" value="PKZ42241.1"/>
    <property type="molecule type" value="Genomic_DNA"/>
</dbReference>
<dbReference type="InterPro" id="IPR000620">
    <property type="entry name" value="EamA_dom"/>
</dbReference>
<dbReference type="InterPro" id="IPR037185">
    <property type="entry name" value="EmrE-like"/>
</dbReference>
<reference evidence="8 9" key="1">
    <citation type="submission" date="2017-12" db="EMBL/GenBank/DDBJ databases">
        <title>Phylogenetic diversity of female urinary microbiome.</title>
        <authorList>
            <person name="Thomas-White K."/>
            <person name="Wolfe A.J."/>
        </authorList>
    </citation>
    <scope>NUCLEOTIDE SEQUENCE [LARGE SCALE GENOMIC DNA]</scope>
    <source>
        <strain evidence="8 9">UMB1298</strain>
    </source>
</reference>
<dbReference type="OrthoDB" id="154915at2"/>
<dbReference type="PANTHER" id="PTHR32322:SF2">
    <property type="entry name" value="EAMA DOMAIN-CONTAINING PROTEIN"/>
    <property type="match status" value="1"/>
</dbReference>
<keyword evidence="9" id="KW-1185">Reference proteome</keyword>
<accession>A0A2I1PCC4</accession>
<protein>
    <submittedName>
        <fullName evidence="8">EamA family transporter</fullName>
    </submittedName>
</protein>
<evidence type="ECO:0000256" key="5">
    <source>
        <dbReference type="ARBA" id="ARBA00023136"/>
    </source>
</evidence>
<name>A0A2I1PCC4_9MICO</name>
<evidence type="ECO:0000313" key="8">
    <source>
        <dbReference type="EMBL" id="PKZ42241.1"/>
    </source>
</evidence>
<feature type="transmembrane region" description="Helical" evidence="6">
    <location>
        <begin position="222"/>
        <end position="240"/>
    </location>
</feature>
<evidence type="ECO:0000256" key="4">
    <source>
        <dbReference type="ARBA" id="ARBA00022989"/>
    </source>
</evidence>
<dbReference type="Proteomes" id="UP000234206">
    <property type="component" value="Unassembled WGS sequence"/>
</dbReference>
<feature type="transmembrane region" description="Helical" evidence="6">
    <location>
        <begin position="156"/>
        <end position="172"/>
    </location>
</feature>
<evidence type="ECO:0000256" key="6">
    <source>
        <dbReference type="SAM" id="Phobius"/>
    </source>
</evidence>
<feature type="transmembrane region" description="Helical" evidence="6">
    <location>
        <begin position="99"/>
        <end position="119"/>
    </location>
</feature>
<evidence type="ECO:0000256" key="1">
    <source>
        <dbReference type="ARBA" id="ARBA00004141"/>
    </source>
</evidence>
<dbReference type="AlphaFoldDB" id="A0A2I1PCC4"/>
<evidence type="ECO:0000256" key="3">
    <source>
        <dbReference type="ARBA" id="ARBA00022692"/>
    </source>
</evidence>
<comment type="similarity">
    <text evidence="2">Belongs to the EamA transporter family.</text>
</comment>
<proteinExistence type="inferred from homology"/>
<comment type="subcellular location">
    <subcellularLocation>
        <location evidence="1">Membrane</location>
        <topology evidence="1">Multi-pass membrane protein</topology>
    </subcellularLocation>
</comment>
<feature type="domain" description="EamA" evidence="7">
    <location>
        <begin position="10"/>
        <end position="144"/>
    </location>
</feature>
<keyword evidence="4 6" id="KW-1133">Transmembrane helix</keyword>
<feature type="transmembrane region" description="Helical" evidence="6">
    <location>
        <begin position="126"/>
        <end position="144"/>
    </location>
</feature>
<gene>
    <name evidence="8" type="ORF">CYJ76_03715</name>
</gene>
<dbReference type="GO" id="GO:0016020">
    <property type="term" value="C:membrane"/>
    <property type="evidence" value="ECO:0007669"/>
    <property type="project" value="UniProtKB-SubCell"/>
</dbReference>
<organism evidence="8 9">
    <name type="scientific">Kytococcus schroeteri</name>
    <dbReference type="NCBI Taxonomy" id="138300"/>
    <lineage>
        <taxon>Bacteria</taxon>
        <taxon>Bacillati</taxon>
        <taxon>Actinomycetota</taxon>
        <taxon>Actinomycetes</taxon>
        <taxon>Micrococcales</taxon>
        <taxon>Kytococcaceae</taxon>
        <taxon>Kytococcus</taxon>
    </lineage>
</organism>
<keyword evidence="5 6" id="KW-0472">Membrane</keyword>
<evidence type="ECO:0000259" key="7">
    <source>
        <dbReference type="Pfam" id="PF00892"/>
    </source>
</evidence>
<feature type="domain" description="EamA" evidence="7">
    <location>
        <begin position="155"/>
        <end position="296"/>
    </location>
</feature>
<keyword evidence="3 6" id="KW-0812">Transmembrane</keyword>
<feature type="transmembrane region" description="Helical" evidence="6">
    <location>
        <begin position="184"/>
        <end position="210"/>
    </location>
</feature>
<sequence length="314" mass="31470">MAAAPGSGGGLALALVSAMAFGLAGPLGKPLMDAGWSPATVIIGRVLVGALVLAPATLVLLRGKWQLAWSQRWPVLAYGVLAVAGAQLCYFQAVTRIPAAVALLLEYMGVVLVVLILWARTGRAPAVLTLVGMATAVAGLVLVLDLRSTGLDPVGVAWGLAAALGLATYFLVSSSVDREMPAVAVAGLGMLIGGVTLVVAGLLGVLSLSASTAPAAVGTLPVPWWVGLGLLGAVTAGLAYGSGTMATRRLGATVASFVGLTEVLFTALFGWLLLGQHLGPAQLVGGGVVLGGIVLVRLQEARELRAATRASSTA</sequence>